<evidence type="ECO:0000313" key="4">
    <source>
        <dbReference type="EMBL" id="KAH3740759.1"/>
    </source>
</evidence>
<sequence>MSVDIEKQGKSLLNESSSLSLNNSFDSLNRSGDDFVFDDDIMLSPDARATCDDSLEEDCMEPKTKHSAKRSGYSPGKVLSKNSHMSDVNGNKQLCIESSESSDLIEHGVNLIESQSKQRNTISKSKTYDVPRSVYHAQCVGRHRHSDDIESNISMSTSTSGTLKSSNSTDGRNHVFLNSHECMVVPGCSKLPRETIASRLRYEKQGTKEELSHGVYLTPSQRKDILIRDLKRQIKEFQVMCEEKDRDISMYKQHVDEKTSKLVQAKDAEIIKLRDELREMKKNYDDIANFCEESVTAASELEEKTAKLKSDMDDREREHQKIYLAMYKKGKDCARIEREEELERLAATGNSCSVTISELVRKLAWTELELAKWQTLKRQESYTEAKEPDTESYTTLRFLKDSFFHYITDEKDSDHHLRAIIKIFKFSDAQMEKIRESRIVATMDKKVKRKGKK</sequence>
<dbReference type="OrthoDB" id="5807119at2759"/>
<dbReference type="EMBL" id="JAIWYP010000011">
    <property type="protein sequence ID" value="KAH3740759.1"/>
    <property type="molecule type" value="Genomic_DNA"/>
</dbReference>
<feature type="coiled-coil region" evidence="1">
    <location>
        <begin position="227"/>
        <end position="318"/>
    </location>
</feature>
<evidence type="ECO:0000256" key="1">
    <source>
        <dbReference type="SAM" id="Coils"/>
    </source>
</evidence>
<evidence type="ECO:0000313" key="5">
    <source>
        <dbReference type="Proteomes" id="UP000828390"/>
    </source>
</evidence>
<dbReference type="AlphaFoldDB" id="A0A9D4D9R7"/>
<reference evidence="4" key="2">
    <citation type="submission" date="2020-11" db="EMBL/GenBank/DDBJ databases">
        <authorList>
            <person name="McCartney M.A."/>
            <person name="Auch B."/>
            <person name="Kono T."/>
            <person name="Mallez S."/>
            <person name="Becker A."/>
            <person name="Gohl D.M."/>
            <person name="Silverstein K.A.T."/>
            <person name="Koren S."/>
            <person name="Bechman K.B."/>
            <person name="Herman A."/>
            <person name="Abrahante J.E."/>
            <person name="Garbe J."/>
        </authorList>
    </citation>
    <scope>NUCLEOTIDE SEQUENCE</scope>
    <source>
        <strain evidence="4">Duluth1</strain>
        <tissue evidence="4">Whole animal</tissue>
    </source>
</reference>
<reference evidence="4" key="1">
    <citation type="journal article" date="2019" name="bioRxiv">
        <title>The Genome of the Zebra Mussel, Dreissena polymorpha: A Resource for Invasive Species Research.</title>
        <authorList>
            <person name="McCartney M.A."/>
            <person name="Auch B."/>
            <person name="Kono T."/>
            <person name="Mallez S."/>
            <person name="Zhang Y."/>
            <person name="Obille A."/>
            <person name="Becker A."/>
            <person name="Abrahante J.E."/>
            <person name="Garbe J."/>
            <person name="Badalamenti J.P."/>
            <person name="Herman A."/>
            <person name="Mangelson H."/>
            <person name="Liachko I."/>
            <person name="Sullivan S."/>
            <person name="Sone E.D."/>
            <person name="Koren S."/>
            <person name="Silverstein K.A.T."/>
            <person name="Beckman K.B."/>
            <person name="Gohl D.M."/>
        </authorList>
    </citation>
    <scope>NUCLEOTIDE SEQUENCE</scope>
    <source>
        <strain evidence="4">Duluth1</strain>
        <tissue evidence="4">Whole animal</tissue>
    </source>
</reference>
<comment type="caution">
    <text evidence="4">The sequence shown here is derived from an EMBL/GenBank/DDBJ whole genome shotgun (WGS) entry which is preliminary data.</text>
</comment>
<name>A0A9D4D9R7_DREPO</name>
<gene>
    <name evidence="4" type="ORF">DPMN_047470</name>
</gene>
<protein>
    <recommendedName>
        <fullName evidence="3">GRIP domain-containing protein</fullName>
    </recommendedName>
</protein>
<dbReference type="InterPro" id="IPR000237">
    <property type="entry name" value="GRIP_dom"/>
</dbReference>
<dbReference type="PROSITE" id="PS50913">
    <property type="entry name" value="GRIP"/>
    <property type="match status" value="1"/>
</dbReference>
<dbReference type="Proteomes" id="UP000828390">
    <property type="component" value="Unassembled WGS sequence"/>
</dbReference>
<feature type="domain" description="GRIP" evidence="3">
    <location>
        <begin position="389"/>
        <end position="437"/>
    </location>
</feature>
<organism evidence="4 5">
    <name type="scientific">Dreissena polymorpha</name>
    <name type="common">Zebra mussel</name>
    <name type="synonym">Mytilus polymorpha</name>
    <dbReference type="NCBI Taxonomy" id="45954"/>
    <lineage>
        <taxon>Eukaryota</taxon>
        <taxon>Metazoa</taxon>
        <taxon>Spiralia</taxon>
        <taxon>Lophotrochozoa</taxon>
        <taxon>Mollusca</taxon>
        <taxon>Bivalvia</taxon>
        <taxon>Autobranchia</taxon>
        <taxon>Heteroconchia</taxon>
        <taxon>Euheterodonta</taxon>
        <taxon>Imparidentia</taxon>
        <taxon>Neoheterodontei</taxon>
        <taxon>Myida</taxon>
        <taxon>Dreissenoidea</taxon>
        <taxon>Dreissenidae</taxon>
        <taxon>Dreissena</taxon>
    </lineage>
</organism>
<accession>A0A9D4D9R7</accession>
<keyword evidence="1" id="KW-0175">Coiled coil</keyword>
<proteinExistence type="predicted"/>
<evidence type="ECO:0000256" key="2">
    <source>
        <dbReference type="SAM" id="MobiDB-lite"/>
    </source>
</evidence>
<keyword evidence="5" id="KW-1185">Reference proteome</keyword>
<evidence type="ECO:0000259" key="3">
    <source>
        <dbReference type="PROSITE" id="PS50913"/>
    </source>
</evidence>
<feature type="compositionally biased region" description="Polar residues" evidence="2">
    <location>
        <begin position="151"/>
        <end position="169"/>
    </location>
</feature>
<feature type="region of interest" description="Disordered" evidence="2">
    <location>
        <begin position="62"/>
        <end position="84"/>
    </location>
</feature>
<feature type="region of interest" description="Disordered" evidence="2">
    <location>
        <begin position="150"/>
        <end position="169"/>
    </location>
</feature>